<evidence type="ECO:0000256" key="2">
    <source>
        <dbReference type="ARBA" id="ARBA00021132"/>
    </source>
</evidence>
<comment type="similarity">
    <text evidence="1 6">Belongs to the WD repeat DDB2/WDR76 family.</text>
</comment>
<organism evidence="8 9">
    <name type="scientific">Physocladia obscura</name>
    <dbReference type="NCBI Taxonomy" id="109957"/>
    <lineage>
        <taxon>Eukaryota</taxon>
        <taxon>Fungi</taxon>
        <taxon>Fungi incertae sedis</taxon>
        <taxon>Chytridiomycota</taxon>
        <taxon>Chytridiomycota incertae sedis</taxon>
        <taxon>Chytridiomycetes</taxon>
        <taxon>Chytridiales</taxon>
        <taxon>Chytriomycetaceae</taxon>
        <taxon>Physocladia</taxon>
    </lineage>
</organism>
<evidence type="ECO:0000256" key="1">
    <source>
        <dbReference type="ARBA" id="ARBA00005434"/>
    </source>
</evidence>
<sequence>MLGGDNDNNGISLYELEREQRIAEQNVMLKSLGLIAASPAIVGQQPFSRKRKVSENSKTTSGVSARRTKREPTNKQLDQQPTTPVRYSLRSRGQAASLSLDSNGVLSEGNAAMLDLQQVILSESNSRARAFGDIKFERDSLLDQLASLSDSSHYAEPGVSSTLLESSKSNSANEYACLKSAFPGSVKVIKEMIFAIAVHPSTVFQCLLLISKPKILKKHLPQDKLLSFVGDKRGALALWDISDTITKSKDSTFDIDDFNPSVTVFQPFKKPISKIIIPQHSTSVLLSSYDGSIRSMDIERGIFTDLFVHPNHRNEIVTHFDLSYPSSYIIWATDGSGACVAIDSREPVEMTRKFHQLSDKKINTIHLNPADPNILAVAGLDRTVKVFDIRYMGGNGQNHRRKVADDANDDDLVEPVFTLEHSLSVNSAYWDPSGKDLLSTSFDDSIGLWKNVLKSREAGLLKIKHNNQTGRWVQKFKAVWRGQDGFYNDRQKAAAEIVLPSAIVVGNMQRAVDLYGPNGIRLASLTDVSLTAIPAVNVFHPYLNIIVSGNASGRMNVWN</sequence>
<dbReference type="InterPro" id="IPR036322">
    <property type="entry name" value="WD40_repeat_dom_sf"/>
</dbReference>
<keyword evidence="6" id="KW-0227">DNA damage</keyword>
<name>A0AAD5XG44_9FUNG</name>
<evidence type="ECO:0000313" key="8">
    <source>
        <dbReference type="EMBL" id="KAJ3135390.1"/>
    </source>
</evidence>
<dbReference type="GO" id="GO:0005634">
    <property type="term" value="C:nucleus"/>
    <property type="evidence" value="ECO:0007669"/>
    <property type="project" value="TreeGrafter"/>
</dbReference>
<feature type="region of interest" description="Disordered" evidence="7">
    <location>
        <begin position="45"/>
        <end position="90"/>
    </location>
</feature>
<keyword evidence="9" id="KW-1185">Reference proteome</keyword>
<keyword evidence="4" id="KW-0677">Repeat</keyword>
<accession>A0AAD5XG44</accession>
<dbReference type="PANTHER" id="PTHR14773:SF0">
    <property type="entry name" value="WD REPEAT-CONTAINING PROTEIN 76"/>
    <property type="match status" value="1"/>
</dbReference>
<dbReference type="PROSITE" id="PS50082">
    <property type="entry name" value="WD_REPEATS_2"/>
    <property type="match status" value="1"/>
</dbReference>
<dbReference type="EMBL" id="JADGJH010000165">
    <property type="protein sequence ID" value="KAJ3135390.1"/>
    <property type="molecule type" value="Genomic_DNA"/>
</dbReference>
<evidence type="ECO:0000313" key="9">
    <source>
        <dbReference type="Proteomes" id="UP001211907"/>
    </source>
</evidence>
<dbReference type="Gene3D" id="2.130.10.10">
    <property type="entry name" value="YVTN repeat-like/Quinoprotein amine dehydrogenase"/>
    <property type="match status" value="1"/>
</dbReference>
<evidence type="ECO:0000256" key="3">
    <source>
        <dbReference type="ARBA" id="ARBA00022574"/>
    </source>
</evidence>
<dbReference type="Proteomes" id="UP001211907">
    <property type="component" value="Unassembled WGS sequence"/>
</dbReference>
<dbReference type="GO" id="GO:0003677">
    <property type="term" value="F:DNA binding"/>
    <property type="evidence" value="ECO:0007669"/>
    <property type="project" value="UniProtKB-UniRule"/>
</dbReference>
<dbReference type="SMART" id="SM00320">
    <property type="entry name" value="WD40"/>
    <property type="match status" value="3"/>
</dbReference>
<dbReference type="SUPFAM" id="SSF50978">
    <property type="entry name" value="WD40 repeat-like"/>
    <property type="match status" value="1"/>
</dbReference>
<keyword evidence="6" id="KW-0238">DNA-binding</keyword>
<dbReference type="InterPro" id="IPR015943">
    <property type="entry name" value="WD40/YVTN_repeat-like_dom_sf"/>
</dbReference>
<keyword evidence="3 5" id="KW-0853">WD repeat</keyword>
<protein>
    <recommendedName>
        <fullName evidence="2 6">DNA damage-binding protein CMR1</fullName>
    </recommendedName>
</protein>
<reference evidence="8" key="1">
    <citation type="submission" date="2020-05" db="EMBL/GenBank/DDBJ databases">
        <title>Phylogenomic resolution of chytrid fungi.</title>
        <authorList>
            <person name="Stajich J.E."/>
            <person name="Amses K."/>
            <person name="Simmons R."/>
            <person name="Seto K."/>
            <person name="Myers J."/>
            <person name="Bonds A."/>
            <person name="Quandt C.A."/>
            <person name="Barry K."/>
            <person name="Liu P."/>
            <person name="Grigoriev I."/>
            <person name="Longcore J.E."/>
            <person name="James T.Y."/>
        </authorList>
    </citation>
    <scope>NUCLEOTIDE SEQUENCE</scope>
    <source>
        <strain evidence="8">JEL0513</strain>
    </source>
</reference>
<evidence type="ECO:0000256" key="5">
    <source>
        <dbReference type="PROSITE-ProRule" id="PRU00221"/>
    </source>
</evidence>
<feature type="compositionally biased region" description="Polar residues" evidence="7">
    <location>
        <begin position="74"/>
        <end position="85"/>
    </location>
</feature>
<comment type="function">
    <text evidence="6">DNA-binding protein that binds to both single- and double-stranded DNA. Binds preferentially to UV-damaged DNA. May be involved in DNA-metabolic processes.</text>
</comment>
<dbReference type="AlphaFoldDB" id="A0AAD5XG44"/>
<evidence type="ECO:0000256" key="7">
    <source>
        <dbReference type="SAM" id="MobiDB-lite"/>
    </source>
</evidence>
<comment type="caution">
    <text evidence="8">The sequence shown here is derived from an EMBL/GenBank/DDBJ whole genome shotgun (WGS) entry which is preliminary data.</text>
</comment>
<evidence type="ECO:0000256" key="6">
    <source>
        <dbReference type="RuleBase" id="RU365004"/>
    </source>
</evidence>
<dbReference type="GO" id="GO:0006974">
    <property type="term" value="P:DNA damage response"/>
    <property type="evidence" value="ECO:0007669"/>
    <property type="project" value="UniProtKB-KW"/>
</dbReference>
<gene>
    <name evidence="8" type="ORF">HK100_002752</name>
</gene>
<evidence type="ECO:0000256" key="4">
    <source>
        <dbReference type="ARBA" id="ARBA00022737"/>
    </source>
</evidence>
<dbReference type="InterPro" id="IPR001680">
    <property type="entry name" value="WD40_rpt"/>
</dbReference>
<dbReference type="Pfam" id="PF00400">
    <property type="entry name" value="WD40"/>
    <property type="match status" value="1"/>
</dbReference>
<dbReference type="PANTHER" id="PTHR14773">
    <property type="entry name" value="WD REPEAT-CONTAINING PROTEIN 76"/>
    <property type="match status" value="1"/>
</dbReference>
<proteinExistence type="inferred from homology"/>
<dbReference type="InterPro" id="IPR050853">
    <property type="entry name" value="WD_repeat_DNA-damage-binding"/>
</dbReference>
<feature type="repeat" description="WD" evidence="5">
    <location>
        <begin position="418"/>
        <end position="450"/>
    </location>
</feature>
<dbReference type="GO" id="GO:2000001">
    <property type="term" value="P:regulation of DNA damage checkpoint"/>
    <property type="evidence" value="ECO:0007669"/>
    <property type="project" value="TreeGrafter"/>
</dbReference>